<reference evidence="1 2" key="1">
    <citation type="submission" date="2019-05" db="EMBL/GenBank/DDBJ databases">
        <title>Another draft genome of Portunus trituberculatus and its Hox gene families provides insights of decapod evolution.</title>
        <authorList>
            <person name="Jeong J.-H."/>
            <person name="Song I."/>
            <person name="Kim S."/>
            <person name="Choi T."/>
            <person name="Kim D."/>
            <person name="Ryu S."/>
            <person name="Kim W."/>
        </authorList>
    </citation>
    <scope>NUCLEOTIDE SEQUENCE [LARGE SCALE GENOMIC DNA]</scope>
    <source>
        <tissue evidence="1">Muscle</tissue>
    </source>
</reference>
<evidence type="ECO:0000313" key="1">
    <source>
        <dbReference type="EMBL" id="MPC91365.1"/>
    </source>
</evidence>
<dbReference type="OrthoDB" id="10027016at2759"/>
<sequence>MKGGRNSYLPGQTIKLKNSTIHNIMDPFILGQCFPLQPGYMNFATHKIFRSIEQGANRVTDQKLVYWEFDCLCVPLPWDVLWPKKGFAWFLGLSCW</sequence>
<gene>
    <name evidence="1" type="ORF">E2C01_086396</name>
</gene>
<keyword evidence="2" id="KW-1185">Reference proteome</keyword>
<dbReference type="AlphaFoldDB" id="A0A5B7J9K4"/>
<name>A0A5B7J9K4_PORTR</name>
<dbReference type="EMBL" id="VSRR010087505">
    <property type="protein sequence ID" value="MPC91365.1"/>
    <property type="molecule type" value="Genomic_DNA"/>
</dbReference>
<organism evidence="1 2">
    <name type="scientific">Portunus trituberculatus</name>
    <name type="common">Swimming crab</name>
    <name type="synonym">Neptunus trituberculatus</name>
    <dbReference type="NCBI Taxonomy" id="210409"/>
    <lineage>
        <taxon>Eukaryota</taxon>
        <taxon>Metazoa</taxon>
        <taxon>Ecdysozoa</taxon>
        <taxon>Arthropoda</taxon>
        <taxon>Crustacea</taxon>
        <taxon>Multicrustacea</taxon>
        <taxon>Malacostraca</taxon>
        <taxon>Eumalacostraca</taxon>
        <taxon>Eucarida</taxon>
        <taxon>Decapoda</taxon>
        <taxon>Pleocyemata</taxon>
        <taxon>Brachyura</taxon>
        <taxon>Eubrachyura</taxon>
        <taxon>Portunoidea</taxon>
        <taxon>Portunidae</taxon>
        <taxon>Portuninae</taxon>
        <taxon>Portunus</taxon>
    </lineage>
</organism>
<proteinExistence type="predicted"/>
<protein>
    <submittedName>
        <fullName evidence="1">Uncharacterized protein</fullName>
    </submittedName>
</protein>
<accession>A0A5B7J9K4</accession>
<dbReference type="Proteomes" id="UP000324222">
    <property type="component" value="Unassembled WGS sequence"/>
</dbReference>
<evidence type="ECO:0000313" key="2">
    <source>
        <dbReference type="Proteomes" id="UP000324222"/>
    </source>
</evidence>
<comment type="caution">
    <text evidence="1">The sequence shown here is derived from an EMBL/GenBank/DDBJ whole genome shotgun (WGS) entry which is preliminary data.</text>
</comment>